<dbReference type="AlphaFoldDB" id="A0AA41XFG9"/>
<dbReference type="InterPro" id="IPR050564">
    <property type="entry name" value="F420-G6PD/mer"/>
</dbReference>
<reference evidence="3" key="1">
    <citation type="submission" date="2022-08" db="EMBL/GenBank/DDBJ databases">
        <authorList>
            <person name="Deng Y."/>
            <person name="Han X.-F."/>
            <person name="Zhang Y.-Q."/>
        </authorList>
    </citation>
    <scope>NUCLEOTIDE SEQUENCE</scope>
    <source>
        <strain evidence="3">CPCC 203407</strain>
    </source>
</reference>
<name>A0AA41XFG9_9MICO</name>
<evidence type="ECO:0000313" key="3">
    <source>
        <dbReference type="EMBL" id="MCS5727231.1"/>
    </source>
</evidence>
<dbReference type="Proteomes" id="UP001165587">
    <property type="component" value="Unassembled WGS sequence"/>
</dbReference>
<dbReference type="GO" id="GO:0016705">
    <property type="term" value="F:oxidoreductase activity, acting on paired donors, with incorporation or reduction of molecular oxygen"/>
    <property type="evidence" value="ECO:0007669"/>
    <property type="project" value="InterPro"/>
</dbReference>
<keyword evidence="1" id="KW-0560">Oxidoreductase</keyword>
<proteinExistence type="predicted"/>
<dbReference type="PANTHER" id="PTHR43244">
    <property type="match status" value="1"/>
</dbReference>
<organism evidence="3 4">
    <name type="scientific">Herbiconiux oxytropis</name>
    <dbReference type="NCBI Taxonomy" id="2970915"/>
    <lineage>
        <taxon>Bacteria</taxon>
        <taxon>Bacillati</taxon>
        <taxon>Actinomycetota</taxon>
        <taxon>Actinomycetes</taxon>
        <taxon>Micrococcales</taxon>
        <taxon>Microbacteriaceae</taxon>
        <taxon>Herbiconiux</taxon>
    </lineage>
</organism>
<dbReference type="Gene3D" id="3.20.20.30">
    <property type="entry name" value="Luciferase-like domain"/>
    <property type="match status" value="1"/>
</dbReference>
<dbReference type="PANTHER" id="PTHR43244:SF1">
    <property type="entry name" value="5,10-METHYLENETETRAHYDROMETHANOPTERIN REDUCTASE"/>
    <property type="match status" value="1"/>
</dbReference>
<comment type="caution">
    <text evidence="3">The sequence shown here is derived from an EMBL/GenBank/DDBJ whole genome shotgun (WGS) entry which is preliminary data.</text>
</comment>
<dbReference type="InterPro" id="IPR011251">
    <property type="entry name" value="Luciferase-like_dom"/>
</dbReference>
<sequence>MRSGVALQPAYDPETFGDIVQKSEEWGLDELWLTDSSLHSRYSYSYLTIAALRTTRMTLGTAVTNPVTRHPALGAVAMSTIDEISKGRAIYGIGAGDRPLEALGYKPARLALLEDSIEAARRLWTGESVTWKARGFELDDAHMRFPPERPDIPVYISASGPKTLELAGRVADGVILLAGLHPDGLKYALEHIDRGVDMAGRSARPQISVFAYGQISDDEEAALASARTIAAWFPQTAPMYCELAGLSPELIEKVRALYAGGEFQEAEEAAKLLPDEFVYRMALAGGEKAVREHIDTLEGLGIDSMTVFPIGGTVESRFATIEAYADIVSRP</sequence>
<protein>
    <submittedName>
        <fullName evidence="3">LLM class flavin-dependent oxidoreductase</fullName>
    </submittedName>
</protein>
<dbReference type="Pfam" id="PF00296">
    <property type="entry name" value="Bac_luciferase"/>
    <property type="match status" value="1"/>
</dbReference>
<keyword evidence="4" id="KW-1185">Reference proteome</keyword>
<dbReference type="RefSeq" id="WP_259530207.1">
    <property type="nucleotide sequence ID" value="NZ_JANLCK010000009.1"/>
</dbReference>
<dbReference type="SUPFAM" id="SSF51679">
    <property type="entry name" value="Bacterial luciferase-like"/>
    <property type="match status" value="1"/>
</dbReference>
<evidence type="ECO:0000259" key="2">
    <source>
        <dbReference type="Pfam" id="PF00296"/>
    </source>
</evidence>
<evidence type="ECO:0000256" key="1">
    <source>
        <dbReference type="ARBA" id="ARBA00023002"/>
    </source>
</evidence>
<gene>
    <name evidence="3" type="ORF">N1028_15135</name>
</gene>
<feature type="domain" description="Luciferase-like" evidence="2">
    <location>
        <begin position="12"/>
        <end position="303"/>
    </location>
</feature>
<dbReference type="EMBL" id="JANLCK010000009">
    <property type="protein sequence ID" value="MCS5727231.1"/>
    <property type="molecule type" value="Genomic_DNA"/>
</dbReference>
<dbReference type="InterPro" id="IPR036661">
    <property type="entry name" value="Luciferase-like_sf"/>
</dbReference>
<evidence type="ECO:0000313" key="4">
    <source>
        <dbReference type="Proteomes" id="UP001165587"/>
    </source>
</evidence>
<accession>A0AA41XFG9</accession>